<keyword evidence="5 7" id="KW-1133">Transmembrane helix</keyword>
<evidence type="ECO:0000259" key="9">
    <source>
        <dbReference type="Pfam" id="PF25147"/>
    </source>
</evidence>
<evidence type="ECO:0000313" key="11">
    <source>
        <dbReference type="Proteomes" id="UP001172101"/>
    </source>
</evidence>
<feature type="signal peptide" evidence="8">
    <location>
        <begin position="1"/>
        <end position="27"/>
    </location>
</feature>
<dbReference type="GO" id="GO:0006487">
    <property type="term" value="P:protein N-linked glycosylation"/>
    <property type="evidence" value="ECO:0007669"/>
    <property type="project" value="TreeGrafter"/>
</dbReference>
<dbReference type="InterPro" id="IPR008814">
    <property type="entry name" value="Swp1"/>
</dbReference>
<feature type="chain" id="PRO_5044335959" evidence="8">
    <location>
        <begin position="28"/>
        <end position="292"/>
    </location>
</feature>
<comment type="caution">
    <text evidence="10">The sequence shown here is derived from an EMBL/GenBank/DDBJ whole genome shotgun (WGS) entry which is preliminary data.</text>
</comment>
<evidence type="ECO:0000256" key="3">
    <source>
        <dbReference type="ARBA" id="ARBA00022729"/>
    </source>
</evidence>
<protein>
    <submittedName>
        <fullName evidence="10">Oligosaccharyltransferase subunit Ribophorin II-domain-containing protein</fullName>
    </submittedName>
</protein>
<gene>
    <name evidence="10" type="ORF">B0T26DRAFT_690251</name>
</gene>
<accession>A0AA40EE20</accession>
<name>A0AA40EE20_9PEZI</name>
<keyword evidence="4" id="KW-0256">Endoplasmic reticulum</keyword>
<reference evidence="10" key="1">
    <citation type="submission" date="2023-06" db="EMBL/GenBank/DDBJ databases">
        <title>Genome-scale phylogeny and comparative genomics of the fungal order Sordariales.</title>
        <authorList>
            <consortium name="Lawrence Berkeley National Laboratory"/>
            <person name="Hensen N."/>
            <person name="Bonometti L."/>
            <person name="Westerberg I."/>
            <person name="Brannstrom I.O."/>
            <person name="Guillou S."/>
            <person name="Cros-Aarteil S."/>
            <person name="Calhoun S."/>
            <person name="Haridas S."/>
            <person name="Kuo A."/>
            <person name="Mondo S."/>
            <person name="Pangilinan J."/>
            <person name="Riley R."/>
            <person name="LaButti K."/>
            <person name="Andreopoulos B."/>
            <person name="Lipzen A."/>
            <person name="Chen C."/>
            <person name="Yanf M."/>
            <person name="Daum C."/>
            <person name="Ng V."/>
            <person name="Clum A."/>
            <person name="Steindorff A."/>
            <person name="Ohm R."/>
            <person name="Martin F."/>
            <person name="Silar P."/>
            <person name="Natvig D."/>
            <person name="Lalanne C."/>
            <person name="Gautier V."/>
            <person name="Ament-velasquez S.L."/>
            <person name="Kruys A."/>
            <person name="Hutchinson M.I."/>
            <person name="Powell A.J."/>
            <person name="Barry K."/>
            <person name="Miller A.N."/>
            <person name="Grigoriev I.V."/>
            <person name="Debuchy R."/>
            <person name="Gladieux P."/>
            <person name="Thoren M.H."/>
            <person name="Johannesson H."/>
        </authorList>
    </citation>
    <scope>NUCLEOTIDE SEQUENCE</scope>
    <source>
        <strain evidence="10">SMH2392-1A</strain>
    </source>
</reference>
<proteinExistence type="predicted"/>
<keyword evidence="2 7" id="KW-0812">Transmembrane</keyword>
<keyword evidence="6 7" id="KW-0472">Membrane</keyword>
<dbReference type="PANTHER" id="PTHR12640:SF0">
    <property type="entry name" value="DOLICHYL-DIPHOSPHOOLIGOSACCHARIDE--PROTEIN GLYCOSYLTRANSFERASE SUBUNIT 2"/>
    <property type="match status" value="1"/>
</dbReference>
<feature type="domain" description="Ribophorin II C-terminal" evidence="9">
    <location>
        <begin position="184"/>
        <end position="287"/>
    </location>
</feature>
<keyword evidence="3 8" id="KW-0732">Signal</keyword>
<feature type="transmembrane region" description="Helical" evidence="7">
    <location>
        <begin position="229"/>
        <end position="252"/>
    </location>
</feature>
<dbReference type="EMBL" id="JAUIRO010000001">
    <property type="protein sequence ID" value="KAK0734962.1"/>
    <property type="molecule type" value="Genomic_DNA"/>
</dbReference>
<evidence type="ECO:0000256" key="8">
    <source>
        <dbReference type="SAM" id="SignalP"/>
    </source>
</evidence>
<evidence type="ECO:0000256" key="7">
    <source>
        <dbReference type="SAM" id="Phobius"/>
    </source>
</evidence>
<dbReference type="AlphaFoldDB" id="A0AA40EE20"/>
<dbReference type="GeneID" id="85324342"/>
<dbReference type="GO" id="GO:0008250">
    <property type="term" value="C:oligosaccharyltransferase complex"/>
    <property type="evidence" value="ECO:0007669"/>
    <property type="project" value="InterPro"/>
</dbReference>
<evidence type="ECO:0000256" key="5">
    <source>
        <dbReference type="ARBA" id="ARBA00022989"/>
    </source>
</evidence>
<dbReference type="Proteomes" id="UP001172101">
    <property type="component" value="Unassembled WGS sequence"/>
</dbReference>
<dbReference type="InterPro" id="IPR056790">
    <property type="entry name" value="Ribophorin_II_C"/>
</dbReference>
<evidence type="ECO:0000256" key="4">
    <source>
        <dbReference type="ARBA" id="ARBA00022824"/>
    </source>
</evidence>
<comment type="subcellular location">
    <subcellularLocation>
        <location evidence="1">Endoplasmic reticulum membrane</location>
        <topology evidence="1">Multi-pass membrane protein</topology>
    </subcellularLocation>
</comment>
<evidence type="ECO:0000256" key="2">
    <source>
        <dbReference type="ARBA" id="ARBA00022692"/>
    </source>
</evidence>
<keyword evidence="11" id="KW-1185">Reference proteome</keyword>
<evidence type="ECO:0000313" key="10">
    <source>
        <dbReference type="EMBL" id="KAK0734962.1"/>
    </source>
</evidence>
<evidence type="ECO:0000256" key="6">
    <source>
        <dbReference type="ARBA" id="ARBA00023136"/>
    </source>
</evidence>
<sequence>MRFQQQSFASAALLALATASGLASAAASSWGFDDASLSIAARKGSEGIKEKLNQKTPLATPVALGSADSLKVALTAKDNGKGKRPHQAFVVLRDQDSGLEAPFPLTVKENGKAVVQISQKDLPAQLLLAGKPLKASVVIASFGSATGLNTPAFEVEIRLDPATPLPNYEKPLRYGKRPEIHHIFRSDPRSPPKVISLFFTLAVAATVPALFIGWALLGANLNHLTKALGAAPLSHASFFGSIVAMEFVFFMYYTSWNLFQTLPAAVVVGAVAVLSGTKALGEVQSRRLAGER</sequence>
<evidence type="ECO:0000256" key="1">
    <source>
        <dbReference type="ARBA" id="ARBA00004477"/>
    </source>
</evidence>
<dbReference type="Pfam" id="PF25147">
    <property type="entry name" value="Ribophorin_II_C"/>
    <property type="match status" value="1"/>
</dbReference>
<dbReference type="PANTHER" id="PTHR12640">
    <property type="entry name" value="RIBOPHORIN II"/>
    <property type="match status" value="1"/>
</dbReference>
<dbReference type="RefSeq" id="XP_060303839.1">
    <property type="nucleotide sequence ID" value="XM_060441072.1"/>
</dbReference>
<organism evidence="10 11">
    <name type="scientific">Lasiosphaeria miniovina</name>
    <dbReference type="NCBI Taxonomy" id="1954250"/>
    <lineage>
        <taxon>Eukaryota</taxon>
        <taxon>Fungi</taxon>
        <taxon>Dikarya</taxon>
        <taxon>Ascomycota</taxon>
        <taxon>Pezizomycotina</taxon>
        <taxon>Sordariomycetes</taxon>
        <taxon>Sordariomycetidae</taxon>
        <taxon>Sordariales</taxon>
        <taxon>Lasiosphaeriaceae</taxon>
        <taxon>Lasiosphaeria</taxon>
    </lineage>
</organism>
<feature type="transmembrane region" description="Helical" evidence="7">
    <location>
        <begin position="194"/>
        <end position="217"/>
    </location>
</feature>